<evidence type="ECO:0008006" key="2">
    <source>
        <dbReference type="Google" id="ProtNLM"/>
    </source>
</evidence>
<proteinExistence type="predicted"/>
<protein>
    <recommendedName>
        <fullName evidence="2">Pseudouridine synthase RsuA/RluA-like domain-containing protein</fullName>
    </recommendedName>
</protein>
<organism evidence="1">
    <name type="scientific">marine sediment metagenome</name>
    <dbReference type="NCBI Taxonomy" id="412755"/>
    <lineage>
        <taxon>unclassified sequences</taxon>
        <taxon>metagenomes</taxon>
        <taxon>ecological metagenomes</taxon>
    </lineage>
</organism>
<name>X0ZCR9_9ZZZZ</name>
<accession>X0ZCR9</accession>
<reference evidence="1" key="1">
    <citation type="journal article" date="2014" name="Front. Microbiol.">
        <title>High frequency of phylogenetically diverse reductive dehalogenase-homologous genes in deep subseafloor sedimentary metagenomes.</title>
        <authorList>
            <person name="Kawai M."/>
            <person name="Futagami T."/>
            <person name="Toyoda A."/>
            <person name="Takaki Y."/>
            <person name="Nishi S."/>
            <person name="Hori S."/>
            <person name="Arai W."/>
            <person name="Tsubouchi T."/>
            <person name="Morono Y."/>
            <person name="Uchiyama I."/>
            <person name="Ito T."/>
            <person name="Fujiyama A."/>
            <person name="Inagaki F."/>
            <person name="Takami H."/>
        </authorList>
    </citation>
    <scope>NUCLEOTIDE SEQUENCE</scope>
    <source>
        <strain evidence="1">Expedition CK06-06</strain>
    </source>
</reference>
<sequence length="39" mass="4625">TFCLKLRRTQFGPISLKGVKPGEYRYLNKEEIRSLKKIL</sequence>
<feature type="non-terminal residue" evidence="1">
    <location>
        <position position="1"/>
    </location>
</feature>
<comment type="caution">
    <text evidence="1">The sequence shown here is derived from an EMBL/GenBank/DDBJ whole genome shotgun (WGS) entry which is preliminary data.</text>
</comment>
<dbReference type="EMBL" id="BART01004175">
    <property type="protein sequence ID" value="GAG67425.1"/>
    <property type="molecule type" value="Genomic_DNA"/>
</dbReference>
<evidence type="ECO:0000313" key="1">
    <source>
        <dbReference type="EMBL" id="GAG67425.1"/>
    </source>
</evidence>
<dbReference type="AlphaFoldDB" id="X0ZCR9"/>
<gene>
    <name evidence="1" type="ORF">S01H4_10734</name>
</gene>